<protein>
    <submittedName>
        <fullName evidence="1">Uncharacterized protein</fullName>
    </submittedName>
</protein>
<evidence type="ECO:0000313" key="2">
    <source>
        <dbReference type="Proteomes" id="UP000019149"/>
    </source>
</evidence>
<name>W6U207_ECHGR</name>
<keyword evidence="2" id="KW-1185">Reference proteome</keyword>
<dbReference type="EMBL" id="APAU02000237">
    <property type="protein sequence ID" value="EUB54556.1"/>
    <property type="molecule type" value="Genomic_DNA"/>
</dbReference>
<gene>
    <name evidence="1" type="ORF">EGR_10582</name>
</gene>
<dbReference type="AlphaFoldDB" id="W6U207"/>
<dbReference type="GeneID" id="36346297"/>
<dbReference type="RefSeq" id="XP_024345752.1">
    <property type="nucleotide sequence ID" value="XM_024499831.1"/>
</dbReference>
<comment type="caution">
    <text evidence="1">The sequence shown here is derived from an EMBL/GenBank/DDBJ whole genome shotgun (WGS) entry which is preliminary data.</text>
</comment>
<proteinExistence type="predicted"/>
<sequence length="70" mass="7797">MPTLNFISASCWLMRADTVETDHQGTIALPTRICDLRSPKGTFITASLTASSFYHASVQNLLQQQHQCSR</sequence>
<dbReference type="Proteomes" id="UP000019149">
    <property type="component" value="Unassembled WGS sequence"/>
</dbReference>
<organism evidence="1 2">
    <name type="scientific">Echinococcus granulosus</name>
    <name type="common">Hydatid tapeworm</name>
    <dbReference type="NCBI Taxonomy" id="6210"/>
    <lineage>
        <taxon>Eukaryota</taxon>
        <taxon>Metazoa</taxon>
        <taxon>Spiralia</taxon>
        <taxon>Lophotrochozoa</taxon>
        <taxon>Platyhelminthes</taxon>
        <taxon>Cestoda</taxon>
        <taxon>Eucestoda</taxon>
        <taxon>Cyclophyllidea</taxon>
        <taxon>Taeniidae</taxon>
        <taxon>Echinococcus</taxon>
        <taxon>Echinococcus granulosus group</taxon>
    </lineage>
</organism>
<dbReference type="KEGG" id="egl:EGR_10582"/>
<evidence type="ECO:0000313" key="1">
    <source>
        <dbReference type="EMBL" id="EUB54556.1"/>
    </source>
</evidence>
<reference evidence="1 2" key="1">
    <citation type="journal article" date="2013" name="Nat. Genet.">
        <title>The genome of the hydatid tapeworm Echinococcus granulosus.</title>
        <authorList>
            <person name="Zheng H."/>
            <person name="Zhang W."/>
            <person name="Zhang L."/>
            <person name="Zhang Z."/>
            <person name="Li J."/>
            <person name="Lu G."/>
            <person name="Zhu Y."/>
            <person name="Wang Y."/>
            <person name="Huang Y."/>
            <person name="Liu J."/>
            <person name="Kang H."/>
            <person name="Chen J."/>
            <person name="Wang L."/>
            <person name="Chen A."/>
            <person name="Yu S."/>
            <person name="Gao Z."/>
            <person name="Jin L."/>
            <person name="Gu W."/>
            <person name="Wang Z."/>
            <person name="Zhao L."/>
            <person name="Shi B."/>
            <person name="Wen H."/>
            <person name="Lin R."/>
            <person name="Jones M.K."/>
            <person name="Brejova B."/>
            <person name="Vinar T."/>
            <person name="Zhao G."/>
            <person name="McManus D.P."/>
            <person name="Chen Z."/>
            <person name="Zhou Y."/>
            <person name="Wang S."/>
        </authorList>
    </citation>
    <scope>NUCLEOTIDE SEQUENCE [LARGE SCALE GENOMIC DNA]</scope>
</reference>
<dbReference type="CTD" id="36346297"/>
<accession>W6U207</accession>